<organism evidence="3 4">
    <name type="scientific">Saguinus oedipus</name>
    <name type="common">Cotton-top tamarin</name>
    <name type="synonym">Oedipomidas oedipus</name>
    <dbReference type="NCBI Taxonomy" id="9490"/>
    <lineage>
        <taxon>Eukaryota</taxon>
        <taxon>Metazoa</taxon>
        <taxon>Chordata</taxon>
        <taxon>Craniata</taxon>
        <taxon>Vertebrata</taxon>
        <taxon>Euteleostomi</taxon>
        <taxon>Mammalia</taxon>
        <taxon>Eutheria</taxon>
        <taxon>Euarchontoglires</taxon>
        <taxon>Primates</taxon>
        <taxon>Haplorrhini</taxon>
        <taxon>Platyrrhini</taxon>
        <taxon>Cebidae</taxon>
        <taxon>Callitrichinae</taxon>
        <taxon>Saguinus</taxon>
    </lineage>
</organism>
<keyword evidence="4" id="KW-1185">Reference proteome</keyword>
<dbReference type="PANTHER" id="PTHR23158">
    <property type="entry name" value="MELANOMA INHIBITORY ACTIVITY-RELATED"/>
    <property type="match status" value="1"/>
</dbReference>
<feature type="compositionally biased region" description="Basic and acidic residues" evidence="2">
    <location>
        <begin position="60"/>
        <end position="106"/>
    </location>
</feature>
<dbReference type="EMBL" id="JASSZA010000020">
    <property type="protein sequence ID" value="KAK2086603.1"/>
    <property type="molecule type" value="Genomic_DNA"/>
</dbReference>
<evidence type="ECO:0000313" key="3">
    <source>
        <dbReference type="EMBL" id="KAK2086603.1"/>
    </source>
</evidence>
<name>A0ABQ9TQD1_SAGOE</name>
<keyword evidence="1" id="KW-0175">Coiled coil</keyword>
<comment type="caution">
    <text evidence="3">The sequence shown here is derived from an EMBL/GenBank/DDBJ whole genome shotgun (WGS) entry which is preliminary data.</text>
</comment>
<feature type="region of interest" description="Disordered" evidence="2">
    <location>
        <begin position="60"/>
        <end position="128"/>
    </location>
</feature>
<dbReference type="InterPro" id="IPR051500">
    <property type="entry name" value="cTAGE_MIA/OTOR"/>
</dbReference>
<gene>
    <name evidence="3" type="ORF">P7K49_036028</name>
</gene>
<feature type="region of interest" description="Disordered" evidence="2">
    <location>
        <begin position="279"/>
        <end position="308"/>
    </location>
</feature>
<evidence type="ECO:0000313" key="4">
    <source>
        <dbReference type="Proteomes" id="UP001266305"/>
    </source>
</evidence>
<feature type="compositionally biased region" description="Basic and acidic residues" evidence="2">
    <location>
        <begin position="636"/>
        <end position="684"/>
    </location>
</feature>
<evidence type="ECO:0000256" key="1">
    <source>
        <dbReference type="ARBA" id="ARBA00023054"/>
    </source>
</evidence>
<sequence length="714" mass="82073">MENKHLQSYCLFGFTPDEETAQDMSETDFFCYGGRSFDTYNVEELLGFLEVNISSPGDAEKVVEKTSQDVKRNPELSKESEPVPEPVEAKSEESDRVFSEKAKDLQEQLTAQKHHPHTNSQADHAQGEQPSFEAFEEMLQDKLKVPENENNKTSNSSQVSNEHHKTDSYKLWKNEITLDLKTKFGSTADALISDDETTRLVTSLEDDFDEDLDAEYYEVGKEDEEKQEDFDKLSLVTFPDGEEFSDSIKTQTSELGEVFQNKYSDYVKHDNPEEHLKTSWLAEKPEGELSKEDHENAEKHVGTESQGSAAADLKDDLFHWTPRATIEPEYSDRREDLPIISSFFKERKSLRRFQKYFSIHVLEALLQKMLSKLRSAQQETLPYNVEEVLYKVFHDSQSQILRIADKMFDAHVAVYRYLEMKENIFEEAAVLYYIQDLIYFVRYKYFTAEETATLRVMAPPLEEGFSGAMEEMQPPHEYDMSQENIAELSVQDPEEPTCLNQPVMRDTCASEVSLMPHTEKNLDPGPTTTEDRPTDGVEAYKQLEMAAEEPASVTPLEKTILLIYSFMFYLTKLVRPLFGYFPKNLIQVVREYTKEEIQVPTDMDFVCFDGGRDDFDTYNVKELLGFLELNNSSTGDAEKVVEKTSQDVERNPELSKESEPESEPAEAKSEESDRVFSEKAKDLQEQLTAQKHHPHTNSQADHAQGEQPSFEAFE</sequence>
<dbReference type="PANTHER" id="PTHR23158:SF54">
    <property type="entry name" value="TRANSPORT AND GOLGI ORGANIZATION PROTEIN 1 HOMOLOG"/>
    <property type="match status" value="1"/>
</dbReference>
<dbReference type="Proteomes" id="UP001266305">
    <property type="component" value="Unassembled WGS sequence"/>
</dbReference>
<dbReference type="Gene3D" id="2.30.30.40">
    <property type="entry name" value="SH3 Domains"/>
    <property type="match status" value="1"/>
</dbReference>
<proteinExistence type="predicted"/>
<accession>A0ABQ9TQD1</accession>
<evidence type="ECO:0000256" key="2">
    <source>
        <dbReference type="SAM" id="MobiDB-lite"/>
    </source>
</evidence>
<reference evidence="3 4" key="1">
    <citation type="submission" date="2023-05" db="EMBL/GenBank/DDBJ databases">
        <title>B98-5 Cell Line De Novo Hybrid Assembly: An Optical Mapping Approach.</title>
        <authorList>
            <person name="Kananen K."/>
            <person name="Auerbach J.A."/>
            <person name="Kautto E."/>
            <person name="Blachly J.S."/>
        </authorList>
    </citation>
    <scope>NUCLEOTIDE SEQUENCE [LARGE SCALE GENOMIC DNA]</scope>
    <source>
        <strain evidence="3">B95-8</strain>
        <tissue evidence="3">Cell line</tissue>
    </source>
</reference>
<feature type="compositionally biased region" description="Basic and acidic residues" evidence="2">
    <location>
        <begin position="279"/>
        <end position="302"/>
    </location>
</feature>
<protein>
    <submittedName>
        <fullName evidence="3">Uncharacterized protein</fullName>
    </submittedName>
</protein>
<feature type="region of interest" description="Disordered" evidence="2">
    <location>
        <begin position="635"/>
        <end position="714"/>
    </location>
</feature>